<dbReference type="InterPro" id="IPR007435">
    <property type="entry name" value="DUF484"/>
</dbReference>
<dbReference type="Proteomes" id="UP000288587">
    <property type="component" value="Unassembled WGS sequence"/>
</dbReference>
<evidence type="ECO:0000256" key="1">
    <source>
        <dbReference type="SAM" id="Coils"/>
    </source>
</evidence>
<gene>
    <name evidence="2" type="ORF">EOD73_07270</name>
</gene>
<reference evidence="2 3" key="1">
    <citation type="submission" date="2019-01" db="EMBL/GenBank/DDBJ databases">
        <authorList>
            <person name="Chen W.-M."/>
        </authorList>
    </citation>
    <scope>NUCLEOTIDE SEQUENCE [LARGE SCALE GENOMIC DNA]</scope>
    <source>
        <strain evidence="2 3">CCP-18</strain>
    </source>
</reference>
<dbReference type="PANTHER" id="PTHR38765">
    <property type="entry name" value="DUF484 DOMAIN-CONTAINING PROTEIN"/>
    <property type="match status" value="1"/>
</dbReference>
<keyword evidence="1" id="KW-0175">Coiled coil</keyword>
<dbReference type="InterPro" id="IPR029016">
    <property type="entry name" value="GAF-like_dom_sf"/>
</dbReference>
<organism evidence="2 3">
    <name type="scientific">Inhella crocodyli</name>
    <dbReference type="NCBI Taxonomy" id="2499851"/>
    <lineage>
        <taxon>Bacteria</taxon>
        <taxon>Pseudomonadati</taxon>
        <taxon>Pseudomonadota</taxon>
        <taxon>Betaproteobacteria</taxon>
        <taxon>Burkholderiales</taxon>
        <taxon>Sphaerotilaceae</taxon>
        <taxon>Inhella</taxon>
    </lineage>
</organism>
<dbReference type="PANTHER" id="PTHR38765:SF1">
    <property type="entry name" value="DUF484 DOMAIN-CONTAINING PROTEIN"/>
    <property type="match status" value="1"/>
</dbReference>
<dbReference type="Gene3D" id="3.30.450.40">
    <property type="match status" value="1"/>
</dbReference>
<sequence length="219" mass="23936">MQGITEQDLANYLASNPSFFERYAELLAAIQLSHPLGHRTVSLQERQADMLRQRIKGLEQRIIEMIRAGTENLGHFEKLQRWTLAQMQDGATPEGLLDGLREQFLIPQAALRVWGVKPEHAEADWAAPVADEVKALAAEMSEPRCTLNDGSAPSRWVAGPVGSMALIPLRRPGQGPDAAPFGLIVLSSPDATRYAPDKGNEFLLRVAEVAGTALAKHLA</sequence>
<dbReference type="Pfam" id="PF04340">
    <property type="entry name" value="DUF484"/>
    <property type="match status" value="1"/>
</dbReference>
<accession>A0A437LUH4</accession>
<feature type="coiled-coil region" evidence="1">
    <location>
        <begin position="41"/>
        <end position="68"/>
    </location>
</feature>
<proteinExistence type="predicted"/>
<keyword evidence="3" id="KW-1185">Reference proteome</keyword>
<evidence type="ECO:0000313" key="3">
    <source>
        <dbReference type="Proteomes" id="UP000288587"/>
    </source>
</evidence>
<dbReference type="AlphaFoldDB" id="A0A437LUH4"/>
<comment type="caution">
    <text evidence="2">The sequence shown here is derived from an EMBL/GenBank/DDBJ whole genome shotgun (WGS) entry which is preliminary data.</text>
</comment>
<evidence type="ECO:0000313" key="2">
    <source>
        <dbReference type="EMBL" id="RVT89002.1"/>
    </source>
</evidence>
<protein>
    <submittedName>
        <fullName evidence="2">DUF484 family protein</fullName>
    </submittedName>
</protein>
<name>A0A437LUH4_9BURK</name>
<dbReference type="OrthoDB" id="8525200at2"/>
<dbReference type="EMBL" id="SACM01000001">
    <property type="protein sequence ID" value="RVT89002.1"/>
    <property type="molecule type" value="Genomic_DNA"/>
</dbReference>